<evidence type="ECO:0000256" key="16">
    <source>
        <dbReference type="RuleBase" id="RU004516"/>
    </source>
</evidence>
<evidence type="ECO:0000256" key="10">
    <source>
        <dbReference type="ARBA" id="ARBA00022898"/>
    </source>
</evidence>
<dbReference type="InterPro" id="IPR033939">
    <property type="entry name" value="BCAT_family"/>
</dbReference>
<comment type="catalytic activity">
    <reaction evidence="12 17">
        <text>L-valine + 2-oxoglutarate = 3-methyl-2-oxobutanoate + L-glutamate</text>
        <dbReference type="Rhea" id="RHEA:24813"/>
        <dbReference type="ChEBI" id="CHEBI:11851"/>
        <dbReference type="ChEBI" id="CHEBI:16810"/>
        <dbReference type="ChEBI" id="CHEBI:29985"/>
        <dbReference type="ChEBI" id="CHEBI:57762"/>
        <dbReference type="EC" id="2.6.1.42"/>
    </reaction>
</comment>
<dbReference type="Gene3D" id="3.30.470.10">
    <property type="match status" value="1"/>
</dbReference>
<evidence type="ECO:0000256" key="12">
    <source>
        <dbReference type="ARBA" id="ARBA00048212"/>
    </source>
</evidence>
<gene>
    <name evidence="18" type="primary">ilvE</name>
    <name evidence="20" type="synonym">MYN1_Chr_104</name>
    <name evidence="18" type="ORF">PCKR_144</name>
    <name evidence="19" type="ORF">PFK_144</name>
    <name evidence="20" type="ORF">PMYN1_Chma105</name>
</gene>
<dbReference type="SUPFAM" id="SSF56752">
    <property type="entry name" value="D-aminoacid aminotransferase-like PLP-dependent enzymes"/>
    <property type="match status" value="1"/>
</dbReference>
<dbReference type="InterPro" id="IPR043132">
    <property type="entry name" value="BCAT-like_C"/>
</dbReference>
<dbReference type="GO" id="GO:0004084">
    <property type="term" value="F:branched-chain-amino-acid transaminase activity"/>
    <property type="evidence" value="ECO:0007669"/>
    <property type="project" value="UniProtKB-EC"/>
</dbReference>
<evidence type="ECO:0000313" key="19">
    <source>
        <dbReference type="EMBL" id="AQX44709.1"/>
    </source>
</evidence>
<evidence type="ECO:0000256" key="9">
    <source>
        <dbReference type="ARBA" id="ARBA00022679"/>
    </source>
</evidence>
<dbReference type="InterPro" id="IPR018300">
    <property type="entry name" value="Aminotrans_IV_CS"/>
</dbReference>
<dbReference type="PANTHER" id="PTHR42825">
    <property type="entry name" value="AMINO ACID AMINOTRANSFERASE"/>
    <property type="match status" value="1"/>
</dbReference>
<comment type="function">
    <text evidence="2">Acts on leucine, isoleucine and valine.</text>
</comment>
<evidence type="ECO:0000313" key="21">
    <source>
        <dbReference type="Proteomes" id="UP000503178"/>
    </source>
</evidence>
<dbReference type="EMBL" id="LC490351">
    <property type="protein sequence ID" value="BBL85917.1"/>
    <property type="molecule type" value="Genomic_DNA"/>
</dbReference>
<comment type="catalytic activity">
    <reaction evidence="14 17">
        <text>L-leucine + 2-oxoglutarate = 4-methyl-2-oxopentanoate + L-glutamate</text>
        <dbReference type="Rhea" id="RHEA:18321"/>
        <dbReference type="ChEBI" id="CHEBI:16810"/>
        <dbReference type="ChEBI" id="CHEBI:17865"/>
        <dbReference type="ChEBI" id="CHEBI:29985"/>
        <dbReference type="ChEBI" id="CHEBI:57427"/>
        <dbReference type="EC" id="2.6.1.42"/>
    </reaction>
</comment>
<proteinExistence type="inferred from homology"/>
<dbReference type="InterPro" id="IPR005786">
    <property type="entry name" value="B_amino_transII"/>
</dbReference>
<dbReference type="InterPro" id="IPR005785">
    <property type="entry name" value="B_amino_transI"/>
</dbReference>
<comment type="similarity">
    <text evidence="6 15">Belongs to the class-IV pyridoxal-phosphate-dependent aminotransferase family.</text>
</comment>
<evidence type="ECO:0000256" key="6">
    <source>
        <dbReference type="ARBA" id="ARBA00009320"/>
    </source>
</evidence>
<evidence type="ECO:0000256" key="8">
    <source>
        <dbReference type="ARBA" id="ARBA00022605"/>
    </source>
</evidence>
<dbReference type="UniPathway" id="UPA00049">
    <property type="reaction ID" value="UER00062"/>
</dbReference>
<dbReference type="AlphaFoldDB" id="A0A1L5YB62"/>
<dbReference type="NCBIfam" id="TIGR01122">
    <property type="entry name" value="ilvE_I"/>
    <property type="match status" value="1"/>
</dbReference>
<reference evidence="18" key="1">
    <citation type="journal article" date="2017" name="Protist">
        <title>Diversity of the Photosynthetic Paulinella Species, with the Description of Paulinella micropora sp. nov. and the Chromatophore Genome Sequence for strain KR01.</title>
        <authorList>
            <person name="Lhee D."/>
            <person name="Yang E.C."/>
            <person name="Kim J.I."/>
            <person name="Nakayama T."/>
            <person name="Zuccarello G."/>
            <person name="Andersen R.A."/>
            <person name="Yoon H.S."/>
        </authorList>
    </citation>
    <scope>NUCLEOTIDE SEQUENCE</scope>
    <source>
        <strain evidence="19">FK01</strain>
        <strain evidence="18">KR01</strain>
    </source>
</reference>
<dbReference type="UniPathway" id="UPA00048">
    <property type="reaction ID" value="UER00073"/>
</dbReference>
<evidence type="ECO:0000256" key="11">
    <source>
        <dbReference type="ARBA" id="ARBA00023304"/>
    </source>
</evidence>
<dbReference type="NCBIfam" id="NF005146">
    <property type="entry name" value="PRK06606.1"/>
    <property type="match status" value="1"/>
</dbReference>
<evidence type="ECO:0000256" key="2">
    <source>
        <dbReference type="ARBA" id="ARBA00003109"/>
    </source>
</evidence>
<dbReference type="Gene3D" id="3.20.10.10">
    <property type="entry name" value="D-amino Acid Aminotransferase, subunit A, domain 2"/>
    <property type="match status" value="1"/>
</dbReference>
<keyword evidence="8 17" id="KW-0028">Amino-acid biosynthesis</keyword>
<dbReference type="GO" id="GO:0009098">
    <property type="term" value="P:L-leucine biosynthetic process"/>
    <property type="evidence" value="ECO:0007669"/>
    <property type="project" value="UniProtKB-UniPathway"/>
</dbReference>
<evidence type="ECO:0000313" key="20">
    <source>
        <dbReference type="EMBL" id="BBL85917.1"/>
    </source>
</evidence>
<dbReference type="EC" id="2.6.1.42" evidence="17"/>
<dbReference type="UniPathway" id="UPA00047">
    <property type="reaction ID" value="UER00058"/>
</dbReference>
<evidence type="ECO:0000256" key="5">
    <source>
        <dbReference type="ARBA" id="ARBA00005072"/>
    </source>
</evidence>
<evidence type="ECO:0000256" key="14">
    <source>
        <dbReference type="ARBA" id="ARBA00049229"/>
    </source>
</evidence>
<dbReference type="InterPro" id="IPR001544">
    <property type="entry name" value="Aminotrans_IV"/>
</dbReference>
<accession>A0A1L5YB62</accession>
<name>A0A1L5YB62_9EUKA</name>
<dbReference type="Proteomes" id="UP000503178">
    <property type="component" value="Chromatophore Pltd"/>
</dbReference>
<reference evidence="20 21" key="2">
    <citation type="submission" date="2019-06" db="EMBL/GenBank/DDBJ databases">
        <title>A hidden player of endosymbiotic evolution: DNA virus triggered massive gene transfer.</title>
        <authorList>
            <person name="Matsuo M."/>
            <person name="Katahata A."/>
            <person name="Tachikawa M."/>
            <person name="Minakuchi Y."/>
            <person name="Noguchi H."/>
            <person name="Toyoda A."/>
            <person name="Fujiyama A."/>
            <person name="Suzuki Y."/>
            <person name="Satoh S."/>
            <person name="Nakayama T."/>
            <person name="Kamikawa R."/>
            <person name="Nomura M."/>
            <person name="Inagaki Y."/>
            <person name="Ishida K."/>
            <person name="Obokata J."/>
        </authorList>
    </citation>
    <scope>NUCLEOTIDE SEQUENCE [LARGE SCALE GENOMIC DNA]</scope>
    <source>
        <strain evidence="20 21">MYN1</strain>
    </source>
</reference>
<comment type="pathway">
    <text evidence="3">Amino-acid biosynthesis; L-isoleucine biosynthesis; L-isoleucine from 2-oxobutanoate: step 4/4.</text>
</comment>
<comment type="catalytic activity">
    <reaction evidence="13 17">
        <text>L-isoleucine + 2-oxoglutarate = (S)-3-methyl-2-oxopentanoate + L-glutamate</text>
        <dbReference type="Rhea" id="RHEA:24801"/>
        <dbReference type="ChEBI" id="CHEBI:16810"/>
        <dbReference type="ChEBI" id="CHEBI:29985"/>
        <dbReference type="ChEBI" id="CHEBI:35146"/>
        <dbReference type="ChEBI" id="CHEBI:58045"/>
        <dbReference type="EC" id="2.6.1.42"/>
    </reaction>
</comment>
<evidence type="ECO:0000256" key="17">
    <source>
        <dbReference type="RuleBase" id="RU004517"/>
    </source>
</evidence>
<dbReference type="PANTHER" id="PTHR42825:SF2">
    <property type="entry name" value="BRANCHED-CHAIN-AMINO-ACID AMINOTRANSFERASE 3, CHLOROPLASTIC-RELATED"/>
    <property type="match status" value="1"/>
</dbReference>
<dbReference type="CDD" id="cd01557">
    <property type="entry name" value="BCAT_beta_family"/>
    <property type="match status" value="1"/>
</dbReference>
<dbReference type="InterPro" id="IPR036038">
    <property type="entry name" value="Aminotransferase-like"/>
</dbReference>
<dbReference type="PROSITE" id="PS00770">
    <property type="entry name" value="AA_TRANSFER_CLASS_4"/>
    <property type="match status" value="1"/>
</dbReference>
<dbReference type="EMBL" id="KY124271">
    <property type="protein sequence ID" value="AQX44709.1"/>
    <property type="molecule type" value="Genomic_DNA"/>
</dbReference>
<dbReference type="Pfam" id="PF01063">
    <property type="entry name" value="Aminotran_4"/>
    <property type="match status" value="1"/>
</dbReference>
<comment type="pathway">
    <text evidence="4">Amino-acid biosynthesis; L-valine biosynthesis; L-valine from pyruvate: step 4/4.</text>
</comment>
<keyword evidence="7 17" id="KW-0032">Aminotransferase</keyword>
<evidence type="ECO:0000256" key="15">
    <source>
        <dbReference type="RuleBase" id="RU004106"/>
    </source>
</evidence>
<evidence type="ECO:0000256" key="13">
    <source>
        <dbReference type="ARBA" id="ARBA00048798"/>
    </source>
</evidence>
<evidence type="ECO:0000256" key="3">
    <source>
        <dbReference type="ARBA" id="ARBA00004824"/>
    </source>
</evidence>
<keyword evidence="10 16" id="KW-0663">Pyridoxal phosphate</keyword>
<organism evidence="18">
    <name type="scientific">Paulinella micropora</name>
    <dbReference type="NCBI Taxonomy" id="1928728"/>
    <lineage>
        <taxon>Eukaryota</taxon>
        <taxon>Sar</taxon>
        <taxon>Rhizaria</taxon>
        <taxon>Cercozoa</taxon>
        <taxon>Imbricatea</taxon>
        <taxon>Silicofilosea</taxon>
        <taxon>Euglyphida</taxon>
        <taxon>Paulinellidae</taxon>
        <taxon>Paulinella</taxon>
    </lineage>
</organism>
<dbReference type="GO" id="GO:0009099">
    <property type="term" value="P:L-valine biosynthetic process"/>
    <property type="evidence" value="ECO:0007669"/>
    <property type="project" value="UniProtKB-UniPathway"/>
</dbReference>
<keyword evidence="18" id="KW-0934">Plastid</keyword>
<geneLocation type="plastid" evidence="18"/>
<evidence type="ECO:0000313" key="18">
    <source>
        <dbReference type="EMBL" id="APP87942.1"/>
    </source>
</evidence>
<keyword evidence="11 17" id="KW-0100">Branched-chain amino acid biosynthesis</keyword>
<comment type="cofactor">
    <cofactor evidence="1 16">
        <name>pyridoxal 5'-phosphate</name>
        <dbReference type="ChEBI" id="CHEBI:597326"/>
    </cofactor>
</comment>
<evidence type="ECO:0000256" key="7">
    <source>
        <dbReference type="ARBA" id="ARBA00022576"/>
    </source>
</evidence>
<keyword evidence="21" id="KW-1185">Reference proteome</keyword>
<dbReference type="GO" id="GO:0009097">
    <property type="term" value="P:isoleucine biosynthetic process"/>
    <property type="evidence" value="ECO:0007669"/>
    <property type="project" value="UniProtKB-UniPathway"/>
</dbReference>
<comment type="pathway">
    <text evidence="5">Amino-acid biosynthesis; L-leucine biosynthesis; L-leucine from 3-methyl-2-oxobutanoate: step 4/4.</text>
</comment>
<dbReference type="InterPro" id="IPR043131">
    <property type="entry name" value="BCAT-like_N"/>
</dbReference>
<dbReference type="EMBL" id="KX897545">
    <property type="protein sequence ID" value="APP87942.1"/>
    <property type="molecule type" value="Genomic_DNA"/>
</dbReference>
<keyword evidence="9 17" id="KW-0808">Transferase</keyword>
<protein>
    <recommendedName>
        <fullName evidence="17">Branched-chain-amino-acid aminotransferase</fullName>
        <ecNumber evidence="17">2.6.1.42</ecNumber>
    </recommendedName>
</protein>
<dbReference type="FunFam" id="3.20.10.10:FF:000002">
    <property type="entry name" value="D-alanine aminotransferase"/>
    <property type="match status" value="1"/>
</dbReference>
<evidence type="ECO:0000256" key="1">
    <source>
        <dbReference type="ARBA" id="ARBA00001933"/>
    </source>
</evidence>
<evidence type="ECO:0000256" key="4">
    <source>
        <dbReference type="ARBA" id="ARBA00004931"/>
    </source>
</evidence>
<sequence>MHQFLPYAWFGGCCVPFHESTISVATHALHYGTGAFGGMRALPNPTDPSEILLFRADRHVRRLSQSARLLLTDLSEITIFNAIVALLKANRPSSPAYLRPFLYTSDLGIAPRLHDIETDFLIYGIELGDYLSPDGVNCRISSWTRQEDRSLPLRGKISGAYITSSLAKTEAVKSGFDEALLMNSRGKLSEASGMNLFLVRDNVLITPGVDQDILEGITRSSVIELAKSMGLTIVERPIDKTELFIADEVFLTGTAAKITPVRRVESTTLRTERPIMSQLKERLTAITEGRDPSYEHWVTRIRLDPLN</sequence>